<gene>
    <name evidence="6" type="ORF">LPB140_00505</name>
</gene>
<reference evidence="6 7" key="1">
    <citation type="submission" date="2016-11" db="EMBL/GenBank/DDBJ databases">
        <title>Sphingorhabdus sp. LPB0140, isolated from marine environment.</title>
        <authorList>
            <person name="Kim E."/>
            <person name="Yi H."/>
        </authorList>
    </citation>
    <scope>NUCLEOTIDE SEQUENCE [LARGE SCALE GENOMIC DNA]</scope>
    <source>
        <strain evidence="6 7">LPB0140</strain>
    </source>
</reference>
<dbReference type="Proteomes" id="UP000242561">
    <property type="component" value="Chromosome"/>
</dbReference>
<comment type="subcellular location">
    <subcellularLocation>
        <location evidence="5">Cell membrane</location>
        <topology evidence="5">Multi-pass membrane protein</topology>
    </subcellularLocation>
    <subcellularLocation>
        <location evidence="1">Membrane</location>
        <topology evidence="1">Multi-pass membrane protein</topology>
    </subcellularLocation>
</comment>
<feature type="transmembrane region" description="Helical" evidence="5">
    <location>
        <begin position="208"/>
        <end position="227"/>
    </location>
</feature>
<keyword evidence="5" id="KW-1003">Cell membrane</keyword>
<feature type="transmembrane region" description="Helical" evidence="5">
    <location>
        <begin position="6"/>
        <end position="33"/>
    </location>
</feature>
<name>A0A1L3J8Z3_9SPHN</name>
<dbReference type="RefSeq" id="WP_072558219.1">
    <property type="nucleotide sequence ID" value="NZ_CP018154.1"/>
</dbReference>
<protein>
    <recommendedName>
        <fullName evidence="5">Probable membrane transporter protein</fullName>
    </recommendedName>
</protein>
<dbReference type="Pfam" id="PF01925">
    <property type="entry name" value="TauE"/>
    <property type="match status" value="1"/>
</dbReference>
<feature type="transmembrane region" description="Helical" evidence="5">
    <location>
        <begin position="40"/>
        <end position="59"/>
    </location>
</feature>
<dbReference type="AlphaFoldDB" id="A0A1L3J8Z3"/>
<evidence type="ECO:0000256" key="1">
    <source>
        <dbReference type="ARBA" id="ARBA00004141"/>
    </source>
</evidence>
<dbReference type="OrthoDB" id="560496at2"/>
<organism evidence="6 7">
    <name type="scientific">Sphingorhabdus lutea</name>
    <dbReference type="NCBI Taxonomy" id="1913578"/>
    <lineage>
        <taxon>Bacteria</taxon>
        <taxon>Pseudomonadati</taxon>
        <taxon>Pseudomonadota</taxon>
        <taxon>Alphaproteobacteria</taxon>
        <taxon>Sphingomonadales</taxon>
        <taxon>Sphingomonadaceae</taxon>
        <taxon>Sphingorhabdus</taxon>
    </lineage>
</organism>
<keyword evidence="2 5" id="KW-0812">Transmembrane</keyword>
<evidence type="ECO:0000256" key="5">
    <source>
        <dbReference type="RuleBase" id="RU363041"/>
    </source>
</evidence>
<feature type="transmembrane region" description="Helical" evidence="5">
    <location>
        <begin position="175"/>
        <end position="196"/>
    </location>
</feature>
<proteinExistence type="inferred from homology"/>
<dbReference type="InterPro" id="IPR051598">
    <property type="entry name" value="TSUP/Inactive_protease-like"/>
</dbReference>
<evidence type="ECO:0000256" key="4">
    <source>
        <dbReference type="ARBA" id="ARBA00023136"/>
    </source>
</evidence>
<keyword evidence="3 5" id="KW-1133">Transmembrane helix</keyword>
<dbReference type="InterPro" id="IPR002781">
    <property type="entry name" value="TM_pro_TauE-like"/>
</dbReference>
<evidence type="ECO:0000313" key="6">
    <source>
        <dbReference type="EMBL" id="APG61573.1"/>
    </source>
</evidence>
<feature type="transmembrane region" description="Helical" evidence="5">
    <location>
        <begin position="135"/>
        <end position="163"/>
    </location>
</feature>
<evidence type="ECO:0000256" key="3">
    <source>
        <dbReference type="ARBA" id="ARBA00022989"/>
    </source>
</evidence>
<keyword evidence="7" id="KW-1185">Reference proteome</keyword>
<feature type="transmembrane region" description="Helical" evidence="5">
    <location>
        <begin position="239"/>
        <end position="257"/>
    </location>
</feature>
<accession>A0A1L3J8Z3</accession>
<evidence type="ECO:0000313" key="7">
    <source>
        <dbReference type="Proteomes" id="UP000242561"/>
    </source>
</evidence>
<sequence>MAFWLFPAFMLIALFYASIGFGGGSSYNALLALSGADYRIYPAIALACNILVVTGGTFHFARAGHVKWRQILPLIISSIPMAMLGGMLYVPEIFFTLALSAALFASSLFILYPLTPINGLKLPKLNDPLPPSVNIWGSIAVGGFLGLVAGITAIGGGIFLAPILYYWRWGNAHQIAAACALFICVNSISGLAGQMIKITHAGLLSELSVYWTLLIAVFIGGQAGSIFTNKYLPEKMIRLLTAILLAFVSIQLLWRGYKIWYDI</sequence>
<dbReference type="PANTHER" id="PTHR43701">
    <property type="entry name" value="MEMBRANE TRANSPORTER PROTEIN MJ0441-RELATED"/>
    <property type="match status" value="1"/>
</dbReference>
<evidence type="ECO:0000256" key="2">
    <source>
        <dbReference type="ARBA" id="ARBA00022692"/>
    </source>
</evidence>
<dbReference type="STRING" id="1913578.LPB140_00505"/>
<feature type="transmembrane region" description="Helical" evidence="5">
    <location>
        <begin position="97"/>
        <end position="115"/>
    </location>
</feature>
<dbReference type="PANTHER" id="PTHR43701:SF5">
    <property type="entry name" value="MEMBRANE TRANSPORTER PROTEIN-RELATED"/>
    <property type="match status" value="1"/>
</dbReference>
<dbReference type="KEGG" id="sphl:LPB140_00505"/>
<comment type="similarity">
    <text evidence="5">Belongs to the 4-toluene sulfonate uptake permease (TSUP) (TC 2.A.102) family.</text>
</comment>
<dbReference type="GO" id="GO:0005886">
    <property type="term" value="C:plasma membrane"/>
    <property type="evidence" value="ECO:0007669"/>
    <property type="project" value="UniProtKB-SubCell"/>
</dbReference>
<dbReference type="EMBL" id="CP018154">
    <property type="protein sequence ID" value="APG61573.1"/>
    <property type="molecule type" value="Genomic_DNA"/>
</dbReference>
<keyword evidence="4 5" id="KW-0472">Membrane</keyword>